<dbReference type="EMBL" id="MTBO01000037">
    <property type="protein sequence ID" value="OSI14367.1"/>
    <property type="molecule type" value="Genomic_DNA"/>
</dbReference>
<accession>A0A1X3D4B2</accession>
<evidence type="ECO:0000313" key="1">
    <source>
        <dbReference type="EMBL" id="OSI14367.1"/>
    </source>
</evidence>
<dbReference type="STRING" id="194197.BWD09_10760"/>
<proteinExistence type="predicted"/>
<reference evidence="2" key="1">
    <citation type="submission" date="2017-01" db="EMBL/GenBank/DDBJ databases">
        <authorList>
            <person name="Wolfgang W.J."/>
            <person name="Cole J."/>
            <person name="Wroblewski D."/>
            <person name="Mcginnis J."/>
            <person name="Musser K.A."/>
        </authorList>
    </citation>
    <scope>NUCLEOTIDE SEQUENCE [LARGE SCALE GENOMIC DNA]</scope>
    <source>
        <strain evidence="2">DSM 19151</strain>
    </source>
</reference>
<gene>
    <name evidence="1" type="ORF">BWD09_10760</name>
</gene>
<dbReference type="GeneID" id="94581849"/>
<dbReference type="Proteomes" id="UP000193118">
    <property type="component" value="Unassembled WGS sequence"/>
</dbReference>
<organism evidence="1 2">
    <name type="scientific">Neisseria dentiae</name>
    <dbReference type="NCBI Taxonomy" id="194197"/>
    <lineage>
        <taxon>Bacteria</taxon>
        <taxon>Pseudomonadati</taxon>
        <taxon>Pseudomonadota</taxon>
        <taxon>Betaproteobacteria</taxon>
        <taxon>Neisseriales</taxon>
        <taxon>Neisseriaceae</taxon>
        <taxon>Neisseria</taxon>
    </lineage>
</organism>
<sequence length="84" mass="9392">MMKHQIELYSGLLEASQHAAASMGDPEKADRYVQETFTQIRNRLLSAQAQEHHQAADGREDDMASDKIVNLLDKIADLANKKPS</sequence>
<dbReference type="AlphaFoldDB" id="A0A1X3D4B2"/>
<evidence type="ECO:0000313" key="2">
    <source>
        <dbReference type="Proteomes" id="UP000193118"/>
    </source>
</evidence>
<comment type="caution">
    <text evidence="1">The sequence shown here is derived from an EMBL/GenBank/DDBJ whole genome shotgun (WGS) entry which is preliminary data.</text>
</comment>
<keyword evidence="2" id="KW-1185">Reference proteome</keyword>
<dbReference type="RefSeq" id="WP_085366816.1">
    <property type="nucleotide sequence ID" value="NZ_CAUJPZ010000085.1"/>
</dbReference>
<protein>
    <submittedName>
        <fullName evidence="1">Uncharacterized protein</fullName>
    </submittedName>
</protein>
<name>A0A1X3D4B2_9NEIS</name>
<dbReference type="OrthoDB" id="8606984at2"/>